<dbReference type="InterPro" id="IPR008969">
    <property type="entry name" value="CarboxyPept-like_regulatory"/>
</dbReference>
<organism evidence="1 2">
    <name type="scientific">Flavobacterium aureirubrum</name>
    <dbReference type="NCBI Taxonomy" id="3133147"/>
    <lineage>
        <taxon>Bacteria</taxon>
        <taxon>Pseudomonadati</taxon>
        <taxon>Bacteroidota</taxon>
        <taxon>Flavobacteriia</taxon>
        <taxon>Flavobacteriales</taxon>
        <taxon>Flavobacteriaceae</taxon>
        <taxon>Flavobacterium</taxon>
    </lineage>
</organism>
<reference evidence="1 2" key="1">
    <citation type="submission" date="2024-03" db="EMBL/GenBank/DDBJ databases">
        <title>Two novel species of the genus Flavobacterium exhibiting potentially degradation of complex polysaccharides.</title>
        <authorList>
            <person name="Lian X."/>
        </authorList>
    </citation>
    <scope>NUCLEOTIDE SEQUENCE [LARGE SCALE GENOMIC DNA]</scope>
    <source>
        <strain evidence="2">j3</strain>
    </source>
</reference>
<sequence>MNANQENRFSMFLVLIDYLTNLGTGVLSSLPEFLQTFQLFSANVEKLRLKNEQQRKMLGGYRIEKTIGKVEAVNTGLNLAQIIRAYAVAINDVILQNEMKFTRSILLRKRDNDTAADLAAIIKKATLLQADILPYGATPAVIEKATNDLNNFSSNIPLPRASINARKVVTQDIKILFQENANYLKFMDDLVLTKRISDNEFYRAYTANRKVVNNHGKKLALRGIITDANSKPIAGVTVAVRDIKVETKSTDKGYYEFKNLPKGTQIITFSRAGFITQSIPVAIIATQRAEQNVTLQAADEQATTT</sequence>
<keyword evidence="2" id="KW-1185">Reference proteome</keyword>
<dbReference type="Gene3D" id="2.60.40.1120">
    <property type="entry name" value="Carboxypeptidase-like, regulatory domain"/>
    <property type="match status" value="1"/>
</dbReference>
<name>A0ABU9N7Z8_9FLAO</name>
<comment type="caution">
    <text evidence="1">The sequence shown here is derived from an EMBL/GenBank/DDBJ whole genome shotgun (WGS) entry which is preliminary data.</text>
</comment>
<dbReference type="Proteomes" id="UP001460072">
    <property type="component" value="Unassembled WGS sequence"/>
</dbReference>
<evidence type="ECO:0000313" key="2">
    <source>
        <dbReference type="Proteomes" id="UP001460072"/>
    </source>
</evidence>
<protein>
    <submittedName>
        <fullName evidence="1">Carboxypeptidase-like regulatory domain-containing protein</fullName>
    </submittedName>
</protein>
<proteinExistence type="predicted"/>
<evidence type="ECO:0000313" key="1">
    <source>
        <dbReference type="EMBL" id="MEM0543819.1"/>
    </source>
</evidence>
<gene>
    <name evidence="1" type="ORF">WFZ85_14460</name>
</gene>
<dbReference type="Pfam" id="PF13620">
    <property type="entry name" value="CarboxypepD_reg"/>
    <property type="match status" value="1"/>
</dbReference>
<accession>A0ABU9N7Z8</accession>
<dbReference type="EMBL" id="JBCGDO010000027">
    <property type="protein sequence ID" value="MEM0543819.1"/>
    <property type="molecule type" value="Genomic_DNA"/>
</dbReference>
<dbReference type="SUPFAM" id="SSF49464">
    <property type="entry name" value="Carboxypeptidase regulatory domain-like"/>
    <property type="match status" value="1"/>
</dbReference>
<dbReference type="RefSeq" id="WP_342696994.1">
    <property type="nucleotide sequence ID" value="NZ_JBCGDO010000027.1"/>
</dbReference>